<evidence type="ECO:0000313" key="2">
    <source>
        <dbReference type="Proteomes" id="UP001341840"/>
    </source>
</evidence>
<comment type="caution">
    <text evidence="1">The sequence shown here is derived from an EMBL/GenBank/DDBJ whole genome shotgun (WGS) entry which is preliminary data.</text>
</comment>
<feature type="non-terminal residue" evidence="1">
    <location>
        <position position="60"/>
    </location>
</feature>
<evidence type="ECO:0000313" key="1">
    <source>
        <dbReference type="EMBL" id="MED6202094.1"/>
    </source>
</evidence>
<reference evidence="1 2" key="1">
    <citation type="journal article" date="2023" name="Plants (Basel)">
        <title>Bridging the Gap: Combining Genomics and Transcriptomics Approaches to Understand Stylosanthes scabra, an Orphan Legume from the Brazilian Caatinga.</title>
        <authorList>
            <person name="Ferreira-Neto J.R.C."/>
            <person name="da Silva M.D."/>
            <person name="Binneck E."/>
            <person name="de Melo N.F."/>
            <person name="da Silva R.H."/>
            <person name="de Melo A.L.T.M."/>
            <person name="Pandolfi V."/>
            <person name="Bustamante F.O."/>
            <person name="Brasileiro-Vidal A.C."/>
            <person name="Benko-Iseppon A.M."/>
        </authorList>
    </citation>
    <scope>NUCLEOTIDE SEQUENCE [LARGE SCALE GENOMIC DNA]</scope>
    <source>
        <tissue evidence="1">Leaves</tissue>
    </source>
</reference>
<accession>A0ABU6XYA2</accession>
<sequence>MAAVAILRKDHNSKHHGYEIVVPLNPRVNPVLKHDRYGWESDERPVAALVTGSKFLSFEN</sequence>
<keyword evidence="2" id="KW-1185">Reference proteome</keyword>
<protein>
    <submittedName>
        <fullName evidence="1">Uncharacterized protein</fullName>
    </submittedName>
</protein>
<organism evidence="1 2">
    <name type="scientific">Stylosanthes scabra</name>
    <dbReference type="NCBI Taxonomy" id="79078"/>
    <lineage>
        <taxon>Eukaryota</taxon>
        <taxon>Viridiplantae</taxon>
        <taxon>Streptophyta</taxon>
        <taxon>Embryophyta</taxon>
        <taxon>Tracheophyta</taxon>
        <taxon>Spermatophyta</taxon>
        <taxon>Magnoliopsida</taxon>
        <taxon>eudicotyledons</taxon>
        <taxon>Gunneridae</taxon>
        <taxon>Pentapetalae</taxon>
        <taxon>rosids</taxon>
        <taxon>fabids</taxon>
        <taxon>Fabales</taxon>
        <taxon>Fabaceae</taxon>
        <taxon>Papilionoideae</taxon>
        <taxon>50 kb inversion clade</taxon>
        <taxon>dalbergioids sensu lato</taxon>
        <taxon>Dalbergieae</taxon>
        <taxon>Pterocarpus clade</taxon>
        <taxon>Stylosanthes</taxon>
    </lineage>
</organism>
<proteinExistence type="predicted"/>
<dbReference type="EMBL" id="JASCZI010214496">
    <property type="protein sequence ID" value="MED6202094.1"/>
    <property type="molecule type" value="Genomic_DNA"/>
</dbReference>
<dbReference type="Proteomes" id="UP001341840">
    <property type="component" value="Unassembled WGS sequence"/>
</dbReference>
<gene>
    <name evidence="1" type="ORF">PIB30_101882</name>
</gene>
<name>A0ABU6XYA2_9FABA</name>